<dbReference type="RefSeq" id="WP_259137438.1">
    <property type="nucleotide sequence ID" value="NZ_JANUXX010000002.1"/>
</dbReference>
<dbReference type="Proteomes" id="UP001206548">
    <property type="component" value="Unassembled WGS sequence"/>
</dbReference>
<proteinExistence type="predicted"/>
<reference evidence="2 3" key="1">
    <citation type="journal article" date="2023" name="Int. J. Syst. Evol. Microbiol.">
        <title>Streptococcus sciuri sp. nov., Staphylococcus marylandisciuri sp. nov. and Staphylococcus americanisciuri sp. nov., isolated from faeces of eastern grey squirrel (Sciurus carolinensis).</title>
        <authorList>
            <person name="Volokhov D.V."/>
            <person name="Zagorodnyaya T.A."/>
            <person name="Furtak V.A."/>
            <person name="Nattanmai G."/>
            <person name="Randall L."/>
            <person name="Jose S."/>
            <person name="Gao Y."/>
            <person name="Eisenberg T."/>
            <person name="Delmonte P."/>
            <person name="Blom J."/>
            <person name="Mitchell K.K."/>
        </authorList>
    </citation>
    <scope>NUCLEOTIDE SEQUENCE [LARGE SCALE GENOMIC DNA]</scope>
    <source>
        <strain evidence="2 3">SQ9-PEA</strain>
    </source>
</reference>
<keyword evidence="3" id="KW-1185">Reference proteome</keyword>
<feature type="transmembrane region" description="Helical" evidence="1">
    <location>
        <begin position="45"/>
        <end position="64"/>
    </location>
</feature>
<feature type="transmembrane region" description="Helical" evidence="1">
    <location>
        <begin position="12"/>
        <end position="33"/>
    </location>
</feature>
<dbReference type="EMBL" id="JANUXX010000002">
    <property type="protein sequence ID" value="MCS4487901.1"/>
    <property type="molecule type" value="Genomic_DNA"/>
</dbReference>
<protein>
    <recommendedName>
        <fullName evidence="4">MFS transporter</fullName>
    </recommendedName>
</protein>
<keyword evidence="1" id="KW-0472">Membrane</keyword>
<accession>A0ABT2F7A1</accession>
<evidence type="ECO:0000313" key="3">
    <source>
        <dbReference type="Proteomes" id="UP001206548"/>
    </source>
</evidence>
<keyword evidence="1" id="KW-0812">Transmembrane</keyword>
<evidence type="ECO:0000313" key="2">
    <source>
        <dbReference type="EMBL" id="MCS4487901.1"/>
    </source>
</evidence>
<name>A0ABT2F7A1_9STRE</name>
<evidence type="ECO:0008006" key="4">
    <source>
        <dbReference type="Google" id="ProtNLM"/>
    </source>
</evidence>
<organism evidence="2 3">
    <name type="scientific">Streptococcus sciuri</name>
    <dbReference type="NCBI Taxonomy" id="2973939"/>
    <lineage>
        <taxon>Bacteria</taxon>
        <taxon>Bacillati</taxon>
        <taxon>Bacillota</taxon>
        <taxon>Bacilli</taxon>
        <taxon>Lactobacillales</taxon>
        <taxon>Streptococcaceae</taxon>
        <taxon>Streptococcus</taxon>
    </lineage>
</organism>
<comment type="caution">
    <text evidence="2">The sequence shown here is derived from an EMBL/GenBank/DDBJ whole genome shotgun (WGS) entry which is preliminary data.</text>
</comment>
<evidence type="ECO:0000256" key="1">
    <source>
        <dbReference type="SAM" id="Phobius"/>
    </source>
</evidence>
<gene>
    <name evidence="2" type="ORF">NXS10_02800</name>
</gene>
<keyword evidence="1" id="KW-1133">Transmembrane helix</keyword>
<sequence>MTMNILKKYQIYISVFISDLLSDFGDTLYYLALMNYVLLVPEHQFAISIVTLSESLPILFKIVLGHLADKTTKK</sequence>